<reference evidence="2 3" key="1">
    <citation type="submission" date="2018-05" db="EMBL/GenBank/DDBJ databases">
        <title>Complete genome sequence of sponge-derived Streptomyces sp. HNM0039.</title>
        <authorList>
            <person name="Huang X."/>
            <person name="Zhou S."/>
        </authorList>
    </citation>
    <scope>NUCLEOTIDE SEQUENCE [LARGE SCALE GENOMIC DNA]</scope>
    <source>
        <strain evidence="2 3">HNM0039</strain>
    </source>
</reference>
<accession>A0A2S1SR78</accession>
<dbReference type="OrthoDB" id="3373619at2"/>
<feature type="chain" id="PRO_5015392404" description="Secreted protein" evidence="1">
    <location>
        <begin position="33"/>
        <end position="167"/>
    </location>
</feature>
<evidence type="ECO:0000313" key="3">
    <source>
        <dbReference type="Proteomes" id="UP000244900"/>
    </source>
</evidence>
<protein>
    <recommendedName>
        <fullName evidence="4">Secreted protein</fullName>
    </recommendedName>
</protein>
<dbReference type="RefSeq" id="WP_108906093.1">
    <property type="nucleotide sequence ID" value="NZ_CP029188.1"/>
</dbReference>
<feature type="signal peptide" evidence="1">
    <location>
        <begin position="1"/>
        <end position="32"/>
    </location>
</feature>
<evidence type="ECO:0000313" key="2">
    <source>
        <dbReference type="EMBL" id="AWI28893.1"/>
    </source>
</evidence>
<keyword evidence="3" id="KW-1185">Reference proteome</keyword>
<evidence type="ECO:0008006" key="4">
    <source>
        <dbReference type="Google" id="ProtNLM"/>
    </source>
</evidence>
<evidence type="ECO:0000256" key="1">
    <source>
        <dbReference type="SAM" id="SignalP"/>
    </source>
</evidence>
<organism evidence="2 3">
    <name type="scientific">Streptomyces tirandamycinicus</name>
    <dbReference type="NCBI Taxonomy" id="2174846"/>
    <lineage>
        <taxon>Bacteria</taxon>
        <taxon>Bacillati</taxon>
        <taxon>Actinomycetota</taxon>
        <taxon>Actinomycetes</taxon>
        <taxon>Kitasatosporales</taxon>
        <taxon>Streptomycetaceae</taxon>
        <taxon>Streptomyces</taxon>
    </lineage>
</organism>
<dbReference type="AlphaFoldDB" id="A0A2S1SR78"/>
<proteinExistence type="predicted"/>
<keyword evidence="1" id="KW-0732">Signal</keyword>
<dbReference type="Proteomes" id="UP000244900">
    <property type="component" value="Chromosome"/>
</dbReference>
<dbReference type="EMBL" id="CP029188">
    <property type="protein sequence ID" value="AWI28893.1"/>
    <property type="molecule type" value="Genomic_DNA"/>
</dbReference>
<dbReference type="KEGG" id="stir:DDW44_08925"/>
<sequence>MAISRARAALFTTLTAATVAVAGIAMFGVANAAPQDGGTPSATELPYAVEDFTHPGAAQIQQDQQIVLKRGDGHITLVPCEGTTDITVKSRTGKKSYCFDVSAKQGYLTLELPDAFGIWTEAYPVTATITAGNEETVVRAAANDYQPIGEAGDNGERSVLVELRVTG</sequence>
<name>A0A2S1SR78_9ACTN</name>
<gene>
    <name evidence="2" type="ORF">DDW44_08925</name>
</gene>